<dbReference type="KEGG" id="csph:CSPHI_09625"/>
<dbReference type="Gene3D" id="2.30.30.100">
    <property type="match status" value="1"/>
</dbReference>
<dbReference type="GO" id="GO:0004077">
    <property type="term" value="F:biotin--[biotin carboxyl-carrier protein] ligase activity"/>
    <property type="evidence" value="ECO:0007669"/>
    <property type="project" value="UniProtKB-EC"/>
</dbReference>
<name>A0A1L7CZK4_9CORY</name>
<dbReference type="AlphaFoldDB" id="A0A1L7CZK4"/>
<dbReference type="GO" id="GO:0005737">
    <property type="term" value="C:cytoplasm"/>
    <property type="evidence" value="ECO:0007669"/>
    <property type="project" value="TreeGrafter"/>
</dbReference>
<keyword evidence="7" id="KW-1185">Reference proteome</keyword>
<dbReference type="Gene3D" id="3.30.930.10">
    <property type="entry name" value="Bira Bifunctional Protein, Domain 2"/>
    <property type="match status" value="1"/>
</dbReference>
<dbReference type="EC" id="6.3.4.15" evidence="3"/>
<evidence type="ECO:0000259" key="5">
    <source>
        <dbReference type="PROSITE" id="PS51733"/>
    </source>
</evidence>
<organism evidence="6 7">
    <name type="scientific">Corynebacterium sphenisci DSM 44792</name>
    <dbReference type="NCBI Taxonomy" id="1437874"/>
    <lineage>
        <taxon>Bacteria</taxon>
        <taxon>Bacillati</taxon>
        <taxon>Actinomycetota</taxon>
        <taxon>Actinomycetes</taxon>
        <taxon>Mycobacteriales</taxon>
        <taxon>Corynebacteriaceae</taxon>
        <taxon>Corynebacterium</taxon>
    </lineage>
</organism>
<keyword evidence="1" id="KW-0436">Ligase</keyword>
<dbReference type="RefSeq" id="WP_075692768.1">
    <property type="nucleotide sequence ID" value="NZ_CP009248.1"/>
</dbReference>
<dbReference type="Pfam" id="PF03099">
    <property type="entry name" value="BPL_LplA_LipB"/>
    <property type="match status" value="1"/>
</dbReference>
<dbReference type="PROSITE" id="PS51733">
    <property type="entry name" value="BPL_LPL_CATALYTIC"/>
    <property type="match status" value="1"/>
</dbReference>
<dbReference type="Pfam" id="PF02237">
    <property type="entry name" value="BPL_C"/>
    <property type="match status" value="1"/>
</dbReference>
<proteinExistence type="predicted"/>
<evidence type="ECO:0000256" key="3">
    <source>
        <dbReference type="ARBA" id="ARBA00024227"/>
    </source>
</evidence>
<dbReference type="InterPro" id="IPR003142">
    <property type="entry name" value="BPL_C"/>
</dbReference>
<dbReference type="EMBL" id="CP009248">
    <property type="protein sequence ID" value="APT91223.1"/>
    <property type="molecule type" value="Genomic_DNA"/>
</dbReference>
<protein>
    <recommendedName>
        <fullName evidence="3">biotin--[biotin carboxyl-carrier protein] ligase</fullName>
        <ecNumber evidence="3">6.3.4.15</ecNumber>
    </recommendedName>
</protein>
<accession>A0A1L7CZK4</accession>
<feature type="region of interest" description="Disordered" evidence="4">
    <location>
        <begin position="1"/>
        <end position="26"/>
    </location>
</feature>
<sequence>MTARTPLDPAALRAGLPGREVHAPAATGSTNADALDRAAAGAPGGTVVATAEQNAGRGRMNRSWVAPPGANIALSVLLRPLGVPLTRLGLLPLVAGLAVRDALAGLGVAAELKWPNDVLVGGRKICGILVEAASLEPPALVVGIGVNVDLAEAELPVPHATSLRLLGHVDVDREALVAAIVAALDARVARWRADPAALMADYRGACATIGRRVRADLPDGSAIDGTATAVLGDGELEIRGADGARHALTAGDVTHLRGAGGYGGR</sequence>
<keyword evidence="2" id="KW-0092">Biotin</keyword>
<dbReference type="InterPro" id="IPR045864">
    <property type="entry name" value="aa-tRNA-synth_II/BPL/LPL"/>
</dbReference>
<evidence type="ECO:0000313" key="7">
    <source>
        <dbReference type="Proteomes" id="UP000185469"/>
    </source>
</evidence>
<dbReference type="InterPro" id="IPR004143">
    <property type="entry name" value="BPL_LPL_catalytic"/>
</dbReference>
<dbReference type="NCBIfam" id="TIGR00121">
    <property type="entry name" value="birA_ligase"/>
    <property type="match status" value="1"/>
</dbReference>
<evidence type="ECO:0000256" key="1">
    <source>
        <dbReference type="ARBA" id="ARBA00022598"/>
    </source>
</evidence>
<evidence type="ECO:0000256" key="2">
    <source>
        <dbReference type="ARBA" id="ARBA00023267"/>
    </source>
</evidence>
<dbReference type="CDD" id="cd16442">
    <property type="entry name" value="BPL"/>
    <property type="match status" value="1"/>
</dbReference>
<evidence type="ECO:0000256" key="4">
    <source>
        <dbReference type="SAM" id="MobiDB-lite"/>
    </source>
</evidence>
<dbReference type="OrthoDB" id="9807064at2"/>
<gene>
    <name evidence="6" type="ORF">CSPHI_09625</name>
</gene>
<dbReference type="SUPFAM" id="SSF55681">
    <property type="entry name" value="Class II aaRS and biotin synthetases"/>
    <property type="match status" value="1"/>
</dbReference>
<dbReference type="STRING" id="1437874.CSPHI_09625"/>
<dbReference type="Proteomes" id="UP000185469">
    <property type="component" value="Chromosome"/>
</dbReference>
<dbReference type="PANTHER" id="PTHR12835">
    <property type="entry name" value="BIOTIN PROTEIN LIGASE"/>
    <property type="match status" value="1"/>
</dbReference>
<reference evidence="6 7" key="1">
    <citation type="submission" date="2014-08" db="EMBL/GenBank/DDBJ databases">
        <title>Complete genome sequence of Corynebacterium sphenisci CECT 5990(T) (=DSM 44792(T)), isolated from healthy wild penguins.</title>
        <authorList>
            <person name="Ruckert C."/>
            <person name="Albersmeier A."/>
            <person name="Winkler A."/>
            <person name="Kalinowski J."/>
        </authorList>
    </citation>
    <scope>NUCLEOTIDE SEQUENCE [LARGE SCALE GENOMIC DNA]</scope>
    <source>
        <strain evidence="6 7">DSM 44792</strain>
    </source>
</reference>
<dbReference type="PANTHER" id="PTHR12835:SF5">
    <property type="entry name" value="BIOTIN--PROTEIN LIGASE"/>
    <property type="match status" value="1"/>
</dbReference>
<dbReference type="InterPro" id="IPR004408">
    <property type="entry name" value="Biotin_CoA_COase_ligase"/>
</dbReference>
<evidence type="ECO:0000313" key="6">
    <source>
        <dbReference type="EMBL" id="APT91223.1"/>
    </source>
</evidence>
<feature type="domain" description="BPL/LPL catalytic" evidence="5">
    <location>
        <begin position="6"/>
        <end position="192"/>
    </location>
</feature>